<organism evidence="3">
    <name type="scientific">Cryptosporidium canis</name>
    <dbReference type="NCBI Taxonomy" id="195482"/>
    <lineage>
        <taxon>Eukaryota</taxon>
        <taxon>Sar</taxon>
        <taxon>Alveolata</taxon>
        <taxon>Apicomplexa</taxon>
        <taxon>Conoidasida</taxon>
        <taxon>Coccidia</taxon>
        <taxon>Eucoccidiorida</taxon>
        <taxon>Eimeriorina</taxon>
        <taxon>Cryptosporidiidae</taxon>
        <taxon>Cryptosporidium</taxon>
    </lineage>
</organism>
<evidence type="ECO:0000256" key="1">
    <source>
        <dbReference type="SAM" id="MobiDB-lite"/>
    </source>
</evidence>
<dbReference type="AlphaFoldDB" id="A0A9D5DMK1"/>
<evidence type="ECO:0000259" key="2">
    <source>
        <dbReference type="Pfam" id="PF08620"/>
    </source>
</evidence>
<dbReference type="OrthoDB" id="348201at2759"/>
<dbReference type="PANTHER" id="PTHR21483:SF18">
    <property type="entry name" value="RNA POLYMERASE II-ASSOCIATED PROTEIN 1"/>
    <property type="match status" value="1"/>
</dbReference>
<proteinExistence type="predicted"/>
<dbReference type="EMBL" id="JAPCXC010000044">
    <property type="protein sequence ID" value="KAJ1608374.1"/>
    <property type="molecule type" value="Genomic_DNA"/>
</dbReference>
<dbReference type="Pfam" id="PF08620">
    <property type="entry name" value="RPAP1_C"/>
    <property type="match status" value="1"/>
</dbReference>
<dbReference type="GO" id="GO:0006366">
    <property type="term" value="P:transcription by RNA polymerase II"/>
    <property type="evidence" value="ECO:0007669"/>
    <property type="project" value="InterPro"/>
</dbReference>
<dbReference type="PANTHER" id="PTHR21483">
    <property type="entry name" value="RNA POLYMERASE II-ASSOCIATED PROTEIN 1"/>
    <property type="match status" value="1"/>
</dbReference>
<evidence type="ECO:0000313" key="3">
    <source>
        <dbReference type="EMBL" id="KAJ1608374.1"/>
    </source>
</evidence>
<dbReference type="Proteomes" id="UP001067231">
    <property type="component" value="Unassembled WGS sequence"/>
</dbReference>
<dbReference type="InterPro" id="IPR039913">
    <property type="entry name" value="RPAP1/Rba50"/>
</dbReference>
<reference evidence="3" key="1">
    <citation type="submission" date="2022-10" db="EMBL/GenBank/DDBJ databases">
        <title>Adaptive evolution leads to modifications in subtelomeric GC content in a zoonotic Cryptosporidium species.</title>
        <authorList>
            <person name="Li J."/>
            <person name="Feng Y."/>
            <person name="Xiao L."/>
        </authorList>
    </citation>
    <scope>NUCLEOTIDE SEQUENCE</scope>
    <source>
        <strain evidence="3">33844</strain>
    </source>
</reference>
<accession>A0A9D5DMK1</accession>
<sequence>MHVDLSTDEYSIVEEEVVGPAKGEPVRSNHPNTGFPAVFNRGSLKEKSGGQSSGAYRVDEVPAKEGQRADSSLVFNFSQNDILKLRWTSPIGEDESDWKSSGNSDTNLHNLRFNFDGILCDNTNSEKKCEKDDLYFYRGLHHHSDECEFEGYTIPELMHLSRSSNVSQRCIAIRTLGNIFLQIRQYQSSNHELGKPYHGYLLGYLYGIHRWYKYLTGDLSIHYLLLNMLFHESYASRTAENSVISLNNLLTGGQFSTSSFKIGSSEAAQFKLLSYFLTPSEFVFELIDEKYAYYPSYFRNNVIYHRLKFFNQCVHEKPQKCRYNDLKDDLHLIKFDLPDGRSLELLRDTMQEIFSYVPTKYSSGDMSGHKNFLFTFLCKMAQNKGGTSESRISSINLIKLFIQRECMYDESICLETFEGMLTSIGDEMFDFSSSELASHDYSNCSMAKLLFSFLFLVGTYTQSLYIGGGEVDGSRIMVQKSFLSDFLIKSVLPILRIVILAVLSPMGPEISGASEFIQLSLVEGVKIIGIMALRDIYLEDLSIYCRAIVHYFSYLDPSSPAHSFIGYYIFTLGCNVLLFSRGHEIVLEHEQYIQVLNQIIRKIQQKLNLVKESISSDESKYFNALLLSVSMIRFQILIIERPNHNFTLETLEHYSELLLFCKDYLEVHSRQSFDPDLLTIETGFLLEVEMGATSIQDVLTNRVYGELYLIILISTFMKELSQICLLGEGTQETHSSIIKGLQPCFNLLLEMYRRLTVCYSTPNRCRTDSLDSDLQLTQLYKYELSYFEVLNMNDDPTTPLSSNIVKKNSIYLQALNSDILHICFYIYKERGCTWSKDTKTTNSANKSESKFISKYQALISEVEGHDSGIIIPFESLCTLLFGSKNIEEYTLVLFCILRLGGHAPESVYDFYNRIISEYSPHLDVNGLLMYNPFIYSVNMVYDQAISGAQALESSKDPFLLSVMRNVLSSEQMSMISSTQISDLISFLPRYIFECSINQIVCISRKGDAEKSTMNFDSIGNTILVYLRLSLDIHGTLHSCEDEPISAEPAFKSYLLERICKLNNIKTQYNTTLYNLNDKTDNECFGKVVDLLISAFCDSDLYFSIQLLDCFYFLFTFVLMEAISDSDTVIKILSNIKIMKFLLHNGDMGISCILSRLRLEHTKNSEISRNQEVVDMVSDILTLYRDSICQNTLSVFLVLYINNFSGSKEKLKEEITKLYEDTGIEYVGFILDNLKDANQTSLL</sequence>
<dbReference type="InterPro" id="IPR013929">
    <property type="entry name" value="RPAP1_C"/>
</dbReference>
<name>A0A9D5DMK1_9CRYT</name>
<gene>
    <name evidence="3" type="ORF">OJ253_1962</name>
</gene>
<feature type="region of interest" description="Disordered" evidence="1">
    <location>
        <begin position="20"/>
        <end position="55"/>
    </location>
</feature>
<protein>
    <recommendedName>
        <fullName evidence="2">RPAP1 C-terminal domain-containing protein</fullName>
    </recommendedName>
</protein>
<comment type="caution">
    <text evidence="3">The sequence shown here is derived from an EMBL/GenBank/DDBJ whole genome shotgun (WGS) entry which is preliminary data.</text>
</comment>
<feature type="domain" description="RPAP1 C-terminal" evidence="2">
    <location>
        <begin position="110"/>
        <end position="182"/>
    </location>
</feature>